<feature type="transmembrane region" description="Helical" evidence="5">
    <location>
        <begin position="20"/>
        <end position="40"/>
    </location>
</feature>
<keyword evidence="3 5" id="KW-1133">Transmembrane helix</keyword>
<dbReference type="AlphaFoldDB" id="A0A371DTD1"/>
<gene>
    <name evidence="6" type="ORF">OH76DRAFT_1477530</name>
</gene>
<keyword evidence="7" id="KW-1185">Reference proteome</keyword>
<evidence type="ECO:0000256" key="1">
    <source>
        <dbReference type="ARBA" id="ARBA00004141"/>
    </source>
</evidence>
<feature type="transmembrane region" description="Helical" evidence="5">
    <location>
        <begin position="159"/>
        <end position="183"/>
    </location>
</feature>
<dbReference type="GO" id="GO:0000324">
    <property type="term" value="C:fungal-type vacuole"/>
    <property type="evidence" value="ECO:0007669"/>
    <property type="project" value="TreeGrafter"/>
</dbReference>
<keyword evidence="4 5" id="KW-0472">Membrane</keyword>
<dbReference type="Proteomes" id="UP000256964">
    <property type="component" value="Unassembled WGS sequence"/>
</dbReference>
<proteinExistence type="predicted"/>
<dbReference type="STRING" id="139420.A0A371DTD1"/>
<keyword evidence="2 5" id="KW-0812">Transmembrane</keyword>
<protein>
    <submittedName>
        <fullName evidence="6">RTA1-domain-containing protein</fullName>
    </submittedName>
</protein>
<feature type="transmembrane region" description="Helical" evidence="5">
    <location>
        <begin position="259"/>
        <end position="280"/>
    </location>
</feature>
<evidence type="ECO:0000256" key="5">
    <source>
        <dbReference type="SAM" id="Phobius"/>
    </source>
</evidence>
<evidence type="ECO:0000256" key="4">
    <source>
        <dbReference type="ARBA" id="ARBA00023136"/>
    </source>
</evidence>
<dbReference type="EMBL" id="KZ857381">
    <property type="protein sequence ID" value="RDX55813.1"/>
    <property type="molecule type" value="Genomic_DNA"/>
</dbReference>
<dbReference type="InterPro" id="IPR007568">
    <property type="entry name" value="RTA1"/>
</dbReference>
<reference evidence="6 7" key="1">
    <citation type="journal article" date="2018" name="Biotechnol. Biofuels">
        <title>Integrative visual omics of the white-rot fungus Polyporus brumalis exposes the biotechnological potential of its oxidative enzymes for delignifying raw plant biomass.</title>
        <authorList>
            <person name="Miyauchi S."/>
            <person name="Rancon A."/>
            <person name="Drula E."/>
            <person name="Hage H."/>
            <person name="Chaduli D."/>
            <person name="Favel A."/>
            <person name="Grisel S."/>
            <person name="Henrissat B."/>
            <person name="Herpoel-Gimbert I."/>
            <person name="Ruiz-Duenas F.J."/>
            <person name="Chevret D."/>
            <person name="Hainaut M."/>
            <person name="Lin J."/>
            <person name="Wang M."/>
            <person name="Pangilinan J."/>
            <person name="Lipzen A."/>
            <person name="Lesage-Meessen L."/>
            <person name="Navarro D."/>
            <person name="Riley R."/>
            <person name="Grigoriev I.V."/>
            <person name="Zhou S."/>
            <person name="Raouche S."/>
            <person name="Rosso M.N."/>
        </authorList>
    </citation>
    <scope>NUCLEOTIDE SEQUENCE [LARGE SCALE GENOMIC DNA]</scope>
    <source>
        <strain evidence="6 7">BRFM 1820</strain>
    </source>
</reference>
<feature type="transmembrane region" description="Helical" evidence="5">
    <location>
        <begin position="125"/>
        <end position="147"/>
    </location>
</feature>
<dbReference type="GO" id="GO:0005886">
    <property type="term" value="C:plasma membrane"/>
    <property type="evidence" value="ECO:0007669"/>
    <property type="project" value="TreeGrafter"/>
</dbReference>
<evidence type="ECO:0000313" key="7">
    <source>
        <dbReference type="Proteomes" id="UP000256964"/>
    </source>
</evidence>
<comment type="subcellular location">
    <subcellularLocation>
        <location evidence="1">Membrane</location>
        <topology evidence="1">Multi-pass membrane protein</topology>
    </subcellularLocation>
</comment>
<evidence type="ECO:0000256" key="3">
    <source>
        <dbReference type="ARBA" id="ARBA00022989"/>
    </source>
</evidence>
<dbReference type="PANTHER" id="PTHR31465">
    <property type="entry name" value="PROTEIN RTA1-RELATED"/>
    <property type="match status" value="1"/>
</dbReference>
<dbReference type="OrthoDB" id="3358017at2759"/>
<name>A0A371DTD1_9APHY</name>
<evidence type="ECO:0000256" key="2">
    <source>
        <dbReference type="ARBA" id="ARBA00022692"/>
    </source>
</evidence>
<feature type="transmembrane region" description="Helical" evidence="5">
    <location>
        <begin position="47"/>
        <end position="70"/>
    </location>
</feature>
<accession>A0A371DTD1</accession>
<feature type="transmembrane region" description="Helical" evidence="5">
    <location>
        <begin position="82"/>
        <end position="104"/>
    </location>
</feature>
<dbReference type="Pfam" id="PF04479">
    <property type="entry name" value="RTA1"/>
    <property type="match status" value="1"/>
</dbReference>
<dbReference type="PANTHER" id="PTHR31465:SF9">
    <property type="entry name" value="SPHINGOID LONG-CHAIN BASE TRANSPORTER RSB1"/>
    <property type="match status" value="1"/>
</dbReference>
<evidence type="ECO:0000313" key="6">
    <source>
        <dbReference type="EMBL" id="RDX55813.1"/>
    </source>
</evidence>
<feature type="transmembrane region" description="Helical" evidence="5">
    <location>
        <begin position="221"/>
        <end position="239"/>
    </location>
</feature>
<sequence>MSTNEVPLELEVSPYGYIPTRYVCYIFLVLYVVSTVLHLGQALHHRAWWLLPTAVLAGSGEVLGWSARLWSSYSPLAGDPYLMQMVCTIIAPTPLVAALFISFGRLSTRLGEQYGRLSANLYSKVFLTIDLVSLVVQSAGGGIAASTDDHNTSEMGSKIMLAGIILQLVSLSVFAILVAEYLVRYIREVPVRPLLLRGNSSEMTVSDIYTEKRPMESSMKLLILGISMETLFLFIRAIYRTIELADGFNGRIIQTEIYFNVLDGVMVVLAMYTLSVLHPARLFHQFDLRQSHSNNSMKSMNIISSDATVNV</sequence>
<organism evidence="6 7">
    <name type="scientific">Lentinus brumalis</name>
    <dbReference type="NCBI Taxonomy" id="2498619"/>
    <lineage>
        <taxon>Eukaryota</taxon>
        <taxon>Fungi</taxon>
        <taxon>Dikarya</taxon>
        <taxon>Basidiomycota</taxon>
        <taxon>Agaricomycotina</taxon>
        <taxon>Agaricomycetes</taxon>
        <taxon>Polyporales</taxon>
        <taxon>Polyporaceae</taxon>
        <taxon>Lentinus</taxon>
    </lineage>
</organism>